<dbReference type="PANTHER" id="PTHR35290">
    <property type="entry name" value="PROTEIN CASPARIAN STRIP INTEGRITY FACTOR 1-RELATED"/>
    <property type="match status" value="1"/>
</dbReference>
<dbReference type="EMBL" id="JADCNM010000005">
    <property type="protein sequence ID" value="KAG0482390.1"/>
    <property type="molecule type" value="Genomic_DNA"/>
</dbReference>
<evidence type="ECO:0000313" key="3">
    <source>
        <dbReference type="EMBL" id="KAG0482390.1"/>
    </source>
</evidence>
<gene>
    <name evidence="3" type="ORF">HPP92_010474</name>
</gene>
<evidence type="ECO:0000256" key="1">
    <source>
        <dbReference type="SAM" id="MobiDB-lite"/>
    </source>
</evidence>
<reference evidence="3 4" key="1">
    <citation type="journal article" date="2020" name="Nat. Food">
        <title>A phased Vanilla planifolia genome enables genetic improvement of flavour and production.</title>
        <authorList>
            <person name="Hasing T."/>
            <person name="Tang H."/>
            <person name="Brym M."/>
            <person name="Khazi F."/>
            <person name="Huang T."/>
            <person name="Chambers A.H."/>
        </authorList>
    </citation>
    <scope>NUCLEOTIDE SEQUENCE [LARGE SCALE GENOMIC DNA]</scope>
    <source>
        <tissue evidence="3">Leaf</tissue>
    </source>
</reference>
<name>A0A835QZ33_VANPL</name>
<sequence>MVVHLCSQEKKERFHMLLDEGPSMGKKKCSVFLSVLIIFTYLISVSIAAGGEHRKLISRSQGPSTKELSVKYLQEDGHVLHHRILTIKTDDYGNYQPTPSLSKPPSKLIPNRRL</sequence>
<evidence type="ECO:0000313" key="4">
    <source>
        <dbReference type="Proteomes" id="UP000639772"/>
    </source>
</evidence>
<comment type="caution">
    <text evidence="3">The sequence shown here is derived from an EMBL/GenBank/DDBJ whole genome shotgun (WGS) entry which is preliminary data.</text>
</comment>
<feature type="compositionally biased region" description="Low complexity" evidence="1">
    <location>
        <begin position="99"/>
        <end position="108"/>
    </location>
</feature>
<keyword evidence="2" id="KW-1133">Transmembrane helix</keyword>
<feature type="region of interest" description="Disordered" evidence="1">
    <location>
        <begin position="90"/>
        <end position="114"/>
    </location>
</feature>
<accession>A0A835QZ33</accession>
<protein>
    <submittedName>
        <fullName evidence="3">Uncharacterized protein</fullName>
    </submittedName>
</protein>
<dbReference type="AlphaFoldDB" id="A0A835QZ33"/>
<organism evidence="3 4">
    <name type="scientific">Vanilla planifolia</name>
    <name type="common">Vanilla</name>
    <dbReference type="NCBI Taxonomy" id="51239"/>
    <lineage>
        <taxon>Eukaryota</taxon>
        <taxon>Viridiplantae</taxon>
        <taxon>Streptophyta</taxon>
        <taxon>Embryophyta</taxon>
        <taxon>Tracheophyta</taxon>
        <taxon>Spermatophyta</taxon>
        <taxon>Magnoliopsida</taxon>
        <taxon>Liliopsida</taxon>
        <taxon>Asparagales</taxon>
        <taxon>Orchidaceae</taxon>
        <taxon>Vanilloideae</taxon>
        <taxon>Vanilleae</taxon>
        <taxon>Vanilla</taxon>
    </lineage>
</organism>
<feature type="transmembrane region" description="Helical" evidence="2">
    <location>
        <begin position="31"/>
        <end position="51"/>
    </location>
</feature>
<dbReference type="OrthoDB" id="1936508at2759"/>
<keyword evidence="2" id="KW-0812">Transmembrane</keyword>
<evidence type="ECO:0000256" key="2">
    <source>
        <dbReference type="SAM" id="Phobius"/>
    </source>
</evidence>
<dbReference type="PANTHER" id="PTHR35290:SF2">
    <property type="entry name" value="PROTEIN CASPARIAN STRIP INTEGRITY FACTOR 1"/>
    <property type="match status" value="1"/>
</dbReference>
<dbReference type="Proteomes" id="UP000639772">
    <property type="component" value="Unassembled WGS sequence"/>
</dbReference>
<proteinExistence type="predicted"/>
<keyword evidence="2" id="KW-0472">Membrane</keyword>
<dbReference type="InterPro" id="IPR038974">
    <property type="entry name" value="CIF1/2"/>
</dbReference>